<dbReference type="Gene3D" id="3.40.50.300">
    <property type="entry name" value="P-loop containing nucleotide triphosphate hydrolases"/>
    <property type="match status" value="1"/>
</dbReference>
<organism evidence="5 6">
    <name type="scientific">Stutzerimonas stutzeri</name>
    <name type="common">Pseudomonas stutzeri</name>
    <dbReference type="NCBI Taxonomy" id="316"/>
    <lineage>
        <taxon>Bacteria</taxon>
        <taxon>Pseudomonadati</taxon>
        <taxon>Pseudomonadota</taxon>
        <taxon>Gammaproteobacteria</taxon>
        <taxon>Pseudomonadales</taxon>
        <taxon>Pseudomonadaceae</taxon>
        <taxon>Stutzerimonas</taxon>
    </lineage>
</organism>
<comment type="caution">
    <text evidence="5">The sequence shown here is derived from an EMBL/GenBank/DDBJ whole genome shotgun (WGS) entry which is preliminary data.</text>
</comment>
<feature type="domain" description="Bacterial type II secretion system protein E" evidence="4">
    <location>
        <begin position="224"/>
        <end position="602"/>
    </location>
</feature>
<sequence>MTEGQNEDLAREFLTNWGWGGDAPEPVRQFALKVAKVNPKGDVRVGDIVVALGYLTKEQVENPKDSPQPREPFFQFLARVYPQVRKHEAEVMAIKDRLPYYAKLPETLAVHPLVASEPIRNECEAIAGLLVSMPTGDNCLVFSSYEEMLRYRQRGASETAASALAKGLHTEARALRFGFAPRVEVATPLRAARKDNGGSEGGHNVGRLFYADRTRGTERNIAVDMLETGVARKATDLSLRVLETGEGEIFYRENGVRLHSYRISLQERIEVTNFLLQTTGANASGTRLMKPSTGRLFYRGQTNTYEMRCSFIPGDMRSAFNDDDQMVSISARYLEQEDGDGFVDIDKLSFVPKVKEHLISALNVKRGIILLVGPTNSGKSTTLAAFLGQHYLIFGDTVKRLSLEDPKERSLIGVEQFSLPSADVYEPYLEGFLRHDPDVILLSEIRSRASAEVATRAALTGHLVLSTFHASEPVEGYTSLAHLLSEERQHDLLQALVMIITQRLVPKLCPVCSVQRAPEPSEWAKFRYSMALRGMDVDEMSIDKSKIRFPVTTREKPDHKCDRCAGTGYVGVYPVHGILDFTKDVKALLRAGEFDKAAERQAFTLECQAIDALHEGLIDLTGVST</sequence>
<evidence type="ECO:0000313" key="5">
    <source>
        <dbReference type="EMBL" id="MDH0686998.1"/>
    </source>
</evidence>
<dbReference type="Proteomes" id="UP001161139">
    <property type="component" value="Unassembled WGS sequence"/>
</dbReference>
<keyword evidence="2" id="KW-0547">Nucleotide-binding</keyword>
<dbReference type="SUPFAM" id="SSF52540">
    <property type="entry name" value="P-loop containing nucleoside triphosphate hydrolases"/>
    <property type="match status" value="1"/>
</dbReference>
<evidence type="ECO:0000256" key="2">
    <source>
        <dbReference type="ARBA" id="ARBA00022741"/>
    </source>
</evidence>
<name>A0ABD4XWD5_STUST</name>
<gene>
    <name evidence="5" type="ORF">N5D09_02715</name>
</gene>
<dbReference type="AlphaFoldDB" id="A0ABD4XWD5"/>
<dbReference type="PANTHER" id="PTHR30258">
    <property type="entry name" value="TYPE II SECRETION SYSTEM PROTEIN GSPE-RELATED"/>
    <property type="match status" value="1"/>
</dbReference>
<reference evidence="5" key="1">
    <citation type="submission" date="2022-09" db="EMBL/GenBank/DDBJ databases">
        <title>Intensive care unit water sources are persistently colonized with multi-drug resistant bacteria and are the site of extensive horizontal gene transfer of antibiotic resistance genes.</title>
        <authorList>
            <person name="Diorio-Toth L."/>
        </authorList>
    </citation>
    <scope>NUCLEOTIDE SEQUENCE</scope>
    <source>
        <strain evidence="5">GD03864</strain>
    </source>
</reference>
<keyword evidence="3" id="KW-0067">ATP-binding</keyword>
<comment type="similarity">
    <text evidence="1">Belongs to the GSP E family.</text>
</comment>
<dbReference type="InterPro" id="IPR001482">
    <property type="entry name" value="T2SS/T4SS_dom"/>
</dbReference>
<evidence type="ECO:0000313" key="6">
    <source>
        <dbReference type="Proteomes" id="UP001161139"/>
    </source>
</evidence>
<dbReference type="RefSeq" id="WP_279648986.1">
    <property type="nucleotide sequence ID" value="NZ_JAOCDG010000003.1"/>
</dbReference>
<evidence type="ECO:0000259" key="4">
    <source>
        <dbReference type="Pfam" id="PF00437"/>
    </source>
</evidence>
<dbReference type="Gene3D" id="3.30.450.90">
    <property type="match status" value="1"/>
</dbReference>
<dbReference type="GO" id="GO:0005524">
    <property type="term" value="F:ATP binding"/>
    <property type="evidence" value="ECO:0007669"/>
    <property type="project" value="UniProtKB-KW"/>
</dbReference>
<dbReference type="InterPro" id="IPR027417">
    <property type="entry name" value="P-loop_NTPase"/>
</dbReference>
<protein>
    <submittedName>
        <fullName evidence="5">ATPase, T2SS/T4P/T4SS family</fullName>
    </submittedName>
</protein>
<dbReference type="EMBL" id="JAOCDG010000003">
    <property type="protein sequence ID" value="MDH0686998.1"/>
    <property type="molecule type" value="Genomic_DNA"/>
</dbReference>
<dbReference type="Pfam" id="PF00437">
    <property type="entry name" value="T2SSE"/>
    <property type="match status" value="1"/>
</dbReference>
<evidence type="ECO:0000256" key="1">
    <source>
        <dbReference type="ARBA" id="ARBA00006611"/>
    </source>
</evidence>
<proteinExistence type="inferred from homology"/>
<dbReference type="PANTHER" id="PTHR30258:SF1">
    <property type="entry name" value="PROTEIN TRANSPORT PROTEIN HOFB HOMOLOG"/>
    <property type="match status" value="1"/>
</dbReference>
<evidence type="ECO:0000256" key="3">
    <source>
        <dbReference type="ARBA" id="ARBA00022840"/>
    </source>
</evidence>
<accession>A0ABD4XWD5</accession>